<protein>
    <recommendedName>
        <fullName evidence="6">Lipoprotein</fullName>
    </recommendedName>
</protein>
<evidence type="ECO:0000256" key="3">
    <source>
        <dbReference type="SAM" id="SignalP"/>
    </source>
</evidence>
<reference evidence="5" key="1">
    <citation type="submission" date="2016-10" db="EMBL/GenBank/DDBJ databases">
        <authorList>
            <person name="Varghese N."/>
            <person name="Submissions S."/>
        </authorList>
    </citation>
    <scope>NUCLEOTIDE SEQUENCE [LARGE SCALE GENOMIC DNA]</scope>
    <source>
        <strain evidence="5">ATCC 25963</strain>
    </source>
</reference>
<sequence length="128" mass="12844">MYALAVAAVLATGCADVDAAPGGTDLDAAPGPPPVAPAPASNPLAGSMRTDPVPLSGVVEERLAAGSYVYLALRGDDGALRWVVLMGAAPAIGASARVVGVGRRENFRSPRLGREFAELHFAVAPAAP</sequence>
<keyword evidence="2" id="KW-0472">Membrane</keyword>
<evidence type="ECO:0000313" key="4">
    <source>
        <dbReference type="EMBL" id="SFE65527.1"/>
    </source>
</evidence>
<gene>
    <name evidence="4" type="ORF">SAMN02745121_05026</name>
</gene>
<evidence type="ECO:0000313" key="5">
    <source>
        <dbReference type="Proteomes" id="UP000199400"/>
    </source>
</evidence>
<name>A0A1I2CAZ6_9BACT</name>
<keyword evidence="2" id="KW-1133">Transmembrane helix</keyword>
<feature type="chain" id="PRO_5011566429" description="Lipoprotein" evidence="3">
    <location>
        <begin position="20"/>
        <end position="128"/>
    </location>
</feature>
<evidence type="ECO:0000256" key="1">
    <source>
        <dbReference type="SAM" id="MobiDB-lite"/>
    </source>
</evidence>
<dbReference type="Proteomes" id="UP000199400">
    <property type="component" value="Unassembled WGS sequence"/>
</dbReference>
<evidence type="ECO:0000256" key="2">
    <source>
        <dbReference type="SAM" id="Phobius"/>
    </source>
</evidence>
<dbReference type="EMBL" id="FOMX01000017">
    <property type="protein sequence ID" value="SFE65527.1"/>
    <property type="molecule type" value="Genomic_DNA"/>
</dbReference>
<feature type="signal peptide" evidence="3">
    <location>
        <begin position="1"/>
        <end position="19"/>
    </location>
</feature>
<dbReference type="AlphaFoldDB" id="A0A1I2CAZ6"/>
<keyword evidence="2" id="KW-0812">Transmembrane</keyword>
<accession>A0A1I2CAZ6</accession>
<keyword evidence="5" id="KW-1185">Reference proteome</keyword>
<proteinExistence type="predicted"/>
<evidence type="ECO:0008006" key="6">
    <source>
        <dbReference type="Google" id="ProtNLM"/>
    </source>
</evidence>
<feature type="transmembrane region" description="Helical" evidence="2">
    <location>
        <begin position="79"/>
        <end position="99"/>
    </location>
</feature>
<keyword evidence="3" id="KW-0732">Signal</keyword>
<feature type="region of interest" description="Disordered" evidence="1">
    <location>
        <begin position="24"/>
        <end position="49"/>
    </location>
</feature>
<organism evidence="4 5">
    <name type="scientific">Nannocystis exedens</name>
    <dbReference type="NCBI Taxonomy" id="54"/>
    <lineage>
        <taxon>Bacteria</taxon>
        <taxon>Pseudomonadati</taxon>
        <taxon>Myxococcota</taxon>
        <taxon>Polyangia</taxon>
        <taxon>Nannocystales</taxon>
        <taxon>Nannocystaceae</taxon>
        <taxon>Nannocystis</taxon>
    </lineage>
</organism>
<dbReference type="STRING" id="54.SAMN02745121_05026"/>